<dbReference type="OrthoDB" id="1914839at2759"/>
<feature type="region of interest" description="Disordered" evidence="4">
    <location>
        <begin position="267"/>
        <end position="324"/>
    </location>
</feature>
<feature type="repeat" description="TPR" evidence="3">
    <location>
        <begin position="66"/>
        <end position="99"/>
    </location>
</feature>
<dbReference type="PROSITE" id="PS50293">
    <property type="entry name" value="TPR_REGION"/>
    <property type="match status" value="1"/>
</dbReference>
<dbReference type="SMART" id="SM00028">
    <property type="entry name" value="TPR"/>
    <property type="match status" value="3"/>
</dbReference>
<keyword evidence="6" id="KW-1185">Reference proteome</keyword>
<evidence type="ECO:0000313" key="6">
    <source>
        <dbReference type="Proteomes" id="UP000838412"/>
    </source>
</evidence>
<keyword evidence="1" id="KW-0677">Repeat</keyword>
<keyword evidence="2 3" id="KW-0802">TPR repeat</keyword>
<dbReference type="AlphaFoldDB" id="A0A8K0A0U1"/>
<feature type="compositionally biased region" description="Polar residues" evidence="4">
    <location>
        <begin position="285"/>
        <end position="300"/>
    </location>
</feature>
<name>A0A8K0A0U1_BRALA</name>
<dbReference type="Gene3D" id="1.25.40.10">
    <property type="entry name" value="Tetratricopeptide repeat domain"/>
    <property type="match status" value="2"/>
</dbReference>
<dbReference type="Proteomes" id="UP000838412">
    <property type="component" value="Chromosome 5"/>
</dbReference>
<dbReference type="PANTHER" id="PTHR44858:SF1">
    <property type="entry name" value="UDP-N-ACETYLGLUCOSAMINE--PEPTIDE N-ACETYLGLUCOSAMINYLTRANSFERASE SPINDLY-RELATED"/>
    <property type="match status" value="1"/>
</dbReference>
<dbReference type="EMBL" id="OV696690">
    <property type="protein sequence ID" value="CAH1264610.1"/>
    <property type="molecule type" value="Genomic_DNA"/>
</dbReference>
<dbReference type="Pfam" id="PF13181">
    <property type="entry name" value="TPR_8"/>
    <property type="match status" value="1"/>
</dbReference>
<dbReference type="InterPro" id="IPR019734">
    <property type="entry name" value="TPR_rpt"/>
</dbReference>
<protein>
    <submittedName>
        <fullName evidence="5">Hypp3038 protein</fullName>
    </submittedName>
</protein>
<dbReference type="PANTHER" id="PTHR44858">
    <property type="entry name" value="TETRATRICOPEPTIDE REPEAT PROTEIN 6"/>
    <property type="match status" value="1"/>
</dbReference>
<evidence type="ECO:0000256" key="1">
    <source>
        <dbReference type="ARBA" id="ARBA00022737"/>
    </source>
</evidence>
<dbReference type="InterPro" id="IPR011990">
    <property type="entry name" value="TPR-like_helical_dom_sf"/>
</dbReference>
<reference evidence="5" key="1">
    <citation type="submission" date="2022-01" db="EMBL/GenBank/DDBJ databases">
        <authorList>
            <person name="Braso-Vives M."/>
        </authorList>
    </citation>
    <scope>NUCLEOTIDE SEQUENCE</scope>
</reference>
<evidence type="ECO:0000256" key="4">
    <source>
        <dbReference type="SAM" id="MobiDB-lite"/>
    </source>
</evidence>
<sequence length="459" mass="51449">MPTVEQKLLQIQEEAQITLKEAMRNERSKRWKRVVENYNHLLKLVSRRNLPEGYEPPASKHIMLLYELYYHLGLALQNLGRHREAIKQYTKAIKVVSIPKNGCLAGCHSNSCLMTPLFAKRAFAYAKCWDKKNALRDAEKAVVLDNVNPDVYCIRALAWMTFNEEKMAIQDLSTALKRNPRHACALILRGTIDRPMIIDVPEVSQTVINQDHVKALEMNPHTNLYLDVKDFDSPKIIDFYNRFLFSLNVPHTVSSISLISEARSRRLAQSNRPQSPQGSPGMAWSTGSVPAATQLSSPGSPSMDARGPARPPFRCGTPSRLQRTADSAVRRWQYGMAIRAHSVQQAADPISSHIRALTGTGENRSQSAHPLLYGTAKPVQQSTSTQAQRRVKTATPFTKGATPMATGLAAPNGPSPESIKVFEQVNLENMPRMYYKPWKGDKLPATETERRKTAPVFKV</sequence>
<gene>
    <name evidence="5" type="primary">Hypp3038</name>
    <name evidence="5" type="ORF">BLAG_LOCUS18931</name>
</gene>
<evidence type="ECO:0000313" key="5">
    <source>
        <dbReference type="EMBL" id="CAH1264610.1"/>
    </source>
</evidence>
<evidence type="ECO:0000256" key="3">
    <source>
        <dbReference type="PROSITE-ProRule" id="PRU00339"/>
    </source>
</evidence>
<dbReference type="SUPFAM" id="SSF48452">
    <property type="entry name" value="TPR-like"/>
    <property type="match status" value="1"/>
</dbReference>
<accession>A0A8K0A0U1</accession>
<evidence type="ECO:0000256" key="2">
    <source>
        <dbReference type="ARBA" id="ARBA00022803"/>
    </source>
</evidence>
<organism evidence="5 6">
    <name type="scientific">Branchiostoma lanceolatum</name>
    <name type="common">Common lancelet</name>
    <name type="synonym">Amphioxus lanceolatum</name>
    <dbReference type="NCBI Taxonomy" id="7740"/>
    <lineage>
        <taxon>Eukaryota</taxon>
        <taxon>Metazoa</taxon>
        <taxon>Chordata</taxon>
        <taxon>Cephalochordata</taxon>
        <taxon>Leptocardii</taxon>
        <taxon>Amphioxiformes</taxon>
        <taxon>Branchiostomatidae</taxon>
        <taxon>Branchiostoma</taxon>
    </lineage>
</organism>
<proteinExistence type="predicted"/>
<dbReference type="PROSITE" id="PS50005">
    <property type="entry name" value="TPR"/>
    <property type="match status" value="1"/>
</dbReference>
<feature type="compositionally biased region" description="Polar residues" evidence="4">
    <location>
        <begin position="267"/>
        <end position="278"/>
    </location>
</feature>
<dbReference type="InterPro" id="IPR050498">
    <property type="entry name" value="Ycf3"/>
</dbReference>